<accession>A0A0S2SKE0</accession>
<dbReference type="CDD" id="cd00431">
    <property type="entry name" value="cysteine_hydrolases"/>
    <property type="match status" value="1"/>
</dbReference>
<dbReference type="EMBL" id="CP013067">
    <property type="protein sequence ID" value="ALP42177.1"/>
    <property type="molecule type" value="Genomic_DNA"/>
</dbReference>
<evidence type="ECO:0000256" key="1">
    <source>
        <dbReference type="ARBA" id="ARBA00022801"/>
    </source>
</evidence>
<evidence type="ECO:0000259" key="2">
    <source>
        <dbReference type="Pfam" id="PF00857"/>
    </source>
</evidence>
<reference evidence="3 4" key="2">
    <citation type="journal article" date="2016" name="Genome Announc.">
        <title>Complete Genome Sequence of the Highly Virulent Aeromonas schubertii Strain WL1483, Isolated from Diseased Snakehead Fish (Channa argus) in China.</title>
        <authorList>
            <person name="Liu L."/>
            <person name="Li N."/>
            <person name="Zhang D."/>
            <person name="Fu X."/>
            <person name="Shi C."/>
            <person name="Lin Q."/>
            <person name="Hao G."/>
        </authorList>
    </citation>
    <scope>NUCLEOTIDE SEQUENCE [LARGE SCALE GENOMIC DNA]</scope>
    <source>
        <strain evidence="3 4">WL1483</strain>
    </source>
</reference>
<dbReference type="GO" id="GO:0016787">
    <property type="term" value="F:hydrolase activity"/>
    <property type="evidence" value="ECO:0007669"/>
    <property type="project" value="UniProtKB-KW"/>
</dbReference>
<dbReference type="PATRIC" id="fig|652.5.peg.2106"/>
<keyword evidence="1" id="KW-0378">Hydrolase</keyword>
<dbReference type="InterPro" id="IPR000868">
    <property type="entry name" value="Isochorismatase-like_dom"/>
</dbReference>
<dbReference type="Gene3D" id="3.40.50.850">
    <property type="entry name" value="Isochorismatase-like"/>
    <property type="match status" value="1"/>
</dbReference>
<evidence type="ECO:0000313" key="4">
    <source>
        <dbReference type="Proteomes" id="UP000058114"/>
    </source>
</evidence>
<dbReference type="RefSeq" id="WP_060585959.1">
    <property type="nucleotide sequence ID" value="NZ_CP013067.1"/>
</dbReference>
<feature type="domain" description="Isochorismatase-like" evidence="2">
    <location>
        <begin position="8"/>
        <end position="190"/>
    </location>
</feature>
<dbReference type="PANTHER" id="PTHR43540:SF1">
    <property type="entry name" value="ISOCHORISMATASE HYDROLASE"/>
    <property type="match status" value="1"/>
</dbReference>
<dbReference type="InterPro" id="IPR050272">
    <property type="entry name" value="Isochorismatase-like_hydrls"/>
</dbReference>
<name>A0A0S2SKE0_9GAMM</name>
<gene>
    <name evidence="3" type="ORF">WL1483_2758</name>
</gene>
<proteinExistence type="predicted"/>
<dbReference type="InterPro" id="IPR036380">
    <property type="entry name" value="Isochorismatase-like_sf"/>
</dbReference>
<dbReference type="SUPFAM" id="SSF52499">
    <property type="entry name" value="Isochorismatase-like hydrolases"/>
    <property type="match status" value="1"/>
</dbReference>
<dbReference type="AlphaFoldDB" id="A0A0S2SKE0"/>
<dbReference type="KEGG" id="asr:WL1483_2758"/>
<dbReference type="PANTHER" id="PTHR43540">
    <property type="entry name" value="PEROXYUREIDOACRYLATE/UREIDOACRYLATE AMIDOHYDROLASE-RELATED"/>
    <property type="match status" value="1"/>
</dbReference>
<protein>
    <submittedName>
        <fullName evidence="3">Isochorismatase</fullName>
    </submittedName>
</protein>
<dbReference type="Pfam" id="PF00857">
    <property type="entry name" value="Isochorismatase"/>
    <property type="match status" value="1"/>
</dbReference>
<dbReference type="Proteomes" id="UP000058114">
    <property type="component" value="Chromosome"/>
</dbReference>
<reference evidence="4" key="1">
    <citation type="submission" date="2015-10" db="EMBL/GenBank/DDBJ databases">
        <title>Complete Genome Sequence of Aeromonas schubertii strain WL1483.</title>
        <authorList>
            <person name="Liu L."/>
        </authorList>
    </citation>
    <scope>NUCLEOTIDE SEQUENCE [LARGE SCALE GENOMIC DNA]</scope>
    <source>
        <strain evidence="4">WL1483</strain>
    </source>
</reference>
<evidence type="ECO:0000313" key="3">
    <source>
        <dbReference type="EMBL" id="ALP42177.1"/>
    </source>
</evidence>
<sequence>MQQDSHQALLVIDFINDIVHPQGKIAGCASHCQEQQAISHANQAMAYARQQGWKVILIKVGFDPHYHAQPKHSAIFGKAHLLGALMLGASGTAFHDALEVRDTDLVLTKPRVSPFYGTSLEAALRANHITHLWICGVSTEWAIQSAVRDAHDRDYEVTLLEDACAAADPAQHRHAIASLSRIARIMTVAEMLDAQP</sequence>
<organism evidence="3 4">
    <name type="scientific">Aeromonas schubertii</name>
    <dbReference type="NCBI Taxonomy" id="652"/>
    <lineage>
        <taxon>Bacteria</taxon>
        <taxon>Pseudomonadati</taxon>
        <taxon>Pseudomonadota</taxon>
        <taxon>Gammaproteobacteria</taxon>
        <taxon>Aeromonadales</taxon>
        <taxon>Aeromonadaceae</taxon>
        <taxon>Aeromonas</taxon>
    </lineage>
</organism>